<dbReference type="PANTHER" id="PTHR36439:SF1">
    <property type="entry name" value="DUF1697 DOMAIN-CONTAINING PROTEIN"/>
    <property type="match status" value="1"/>
</dbReference>
<keyword evidence="2" id="KW-1185">Reference proteome</keyword>
<name>A0A410DTM4_9CLOT</name>
<dbReference type="AlphaFoldDB" id="A0A410DTM4"/>
<dbReference type="OrthoDB" id="9806494at2"/>
<dbReference type="SUPFAM" id="SSF160379">
    <property type="entry name" value="SP0830-like"/>
    <property type="match status" value="1"/>
</dbReference>
<dbReference type="Gene3D" id="3.30.70.1280">
    <property type="entry name" value="SP0830-like domains"/>
    <property type="match status" value="1"/>
</dbReference>
<accession>A0A410DTM4</accession>
<dbReference type="Proteomes" id="UP000286268">
    <property type="component" value="Chromosome"/>
</dbReference>
<dbReference type="Pfam" id="PF08002">
    <property type="entry name" value="DUF1697"/>
    <property type="match status" value="1"/>
</dbReference>
<evidence type="ECO:0000313" key="2">
    <source>
        <dbReference type="Proteomes" id="UP000286268"/>
    </source>
</evidence>
<reference evidence="1 2" key="1">
    <citation type="submission" date="2018-01" db="EMBL/GenBank/DDBJ databases">
        <title>Genome Sequencing and Assembly of Anaerobacter polyendosporus strain CT4.</title>
        <authorList>
            <person name="Tachaapaikoon C."/>
            <person name="Sutheeworapong S."/>
            <person name="Jenjaroenpun P."/>
            <person name="Wongsurawat T."/>
            <person name="Nookeaw I."/>
            <person name="Cheawchanlertfa P."/>
            <person name="Kosugi A."/>
            <person name="Cheevadhanarak S."/>
            <person name="Ratanakhanokchai K."/>
        </authorList>
    </citation>
    <scope>NUCLEOTIDE SEQUENCE [LARGE SCALE GENOMIC DNA]</scope>
    <source>
        <strain evidence="1 2">CT4</strain>
    </source>
</reference>
<proteinExistence type="predicted"/>
<dbReference type="PANTHER" id="PTHR36439">
    <property type="entry name" value="BLL4334 PROTEIN"/>
    <property type="match status" value="1"/>
</dbReference>
<dbReference type="EMBL" id="CP025746">
    <property type="protein sequence ID" value="QAA32464.1"/>
    <property type="molecule type" value="Genomic_DNA"/>
</dbReference>
<protein>
    <submittedName>
        <fullName evidence="1">Cytoplasmic protein</fullName>
    </submittedName>
</protein>
<dbReference type="InterPro" id="IPR012545">
    <property type="entry name" value="DUF1697"/>
</dbReference>
<organism evidence="1 2">
    <name type="scientific">Clostridium manihotivorum</name>
    <dbReference type="NCBI Taxonomy" id="2320868"/>
    <lineage>
        <taxon>Bacteria</taxon>
        <taxon>Bacillati</taxon>
        <taxon>Bacillota</taxon>
        <taxon>Clostridia</taxon>
        <taxon>Eubacteriales</taxon>
        <taxon>Clostridiaceae</taxon>
        <taxon>Clostridium</taxon>
    </lineage>
</organism>
<evidence type="ECO:0000313" key="1">
    <source>
        <dbReference type="EMBL" id="QAA32464.1"/>
    </source>
</evidence>
<dbReference type="PIRSF" id="PIRSF008502">
    <property type="entry name" value="UCP008502"/>
    <property type="match status" value="1"/>
</dbReference>
<dbReference type="RefSeq" id="WP_128213252.1">
    <property type="nucleotide sequence ID" value="NZ_CP025746.1"/>
</dbReference>
<sequence>MGVYIALLRGINVGTKNRIKMSELKEYFENLGYTNVKTYIQSGNVIFRSELDENQIKEQLESNFEDRFGFSTKMILRSSEELNNIIRNLPFSEEDIEKAESTSEGESLYVSLMQQVPLEENIKLLEAYKNEYDKYEVIGRDVYLLFGKSIRNSKLATNLTKLKVTDTVRNWKTLSKLVSLVDEI</sequence>
<dbReference type="KEGG" id="cmah:C1I91_12895"/>
<gene>
    <name evidence="1" type="ORF">C1I91_12895</name>
</gene>